<dbReference type="EMBL" id="RJJC01000001">
    <property type="protein sequence ID" value="RNJ26519.1"/>
    <property type="molecule type" value="Genomic_DNA"/>
</dbReference>
<evidence type="ECO:0000313" key="1">
    <source>
        <dbReference type="EMBL" id="RNJ26519.1"/>
    </source>
</evidence>
<organism evidence="1 2">
    <name type="scientific">Halosegnis longus</name>
    <dbReference type="NCBI Taxonomy" id="2216012"/>
    <lineage>
        <taxon>Archaea</taxon>
        <taxon>Methanobacteriati</taxon>
        <taxon>Methanobacteriota</taxon>
        <taxon>Stenosarchaea group</taxon>
        <taxon>Halobacteria</taxon>
        <taxon>Halobacteriales</taxon>
        <taxon>Natronomonadaceae</taxon>
        <taxon>Halosegnis</taxon>
    </lineage>
</organism>
<dbReference type="InterPro" id="IPR008551">
    <property type="entry name" value="TANGO2"/>
</dbReference>
<dbReference type="Pfam" id="PF05742">
    <property type="entry name" value="TANGO2"/>
    <property type="match status" value="1"/>
</dbReference>
<dbReference type="PANTHER" id="PTHR17985:SF8">
    <property type="entry name" value="TRANSPORT AND GOLGI ORGANIZATION PROTEIN 2 HOMOLOG"/>
    <property type="match status" value="1"/>
</dbReference>
<protein>
    <recommendedName>
        <fullName evidence="3">Transport and Golgi organisation 2</fullName>
    </recommendedName>
</protein>
<evidence type="ECO:0000313" key="2">
    <source>
        <dbReference type="Proteomes" id="UP000270581"/>
    </source>
</evidence>
<dbReference type="Gene3D" id="3.60.60.10">
    <property type="entry name" value="Penicillin V Acylase, Chain A"/>
    <property type="match status" value="1"/>
</dbReference>
<reference evidence="1 2" key="1">
    <citation type="submission" date="2018-11" db="EMBL/GenBank/DDBJ databases">
        <title>Genome sequences of Natronomonas sp. CBA1133.</title>
        <authorList>
            <person name="Roh S.W."/>
            <person name="Cha I.-T."/>
        </authorList>
    </citation>
    <scope>NUCLEOTIDE SEQUENCE [LARGE SCALE GENOMIC DNA]</scope>
    <source>
        <strain evidence="1 2">CBA1133</strain>
    </source>
</reference>
<gene>
    <name evidence="1" type="ORF">Nmn1133_07430</name>
</gene>
<comment type="caution">
    <text evidence="1">The sequence shown here is derived from an EMBL/GenBank/DDBJ whole genome shotgun (WGS) entry which is preliminary data.</text>
</comment>
<keyword evidence="2" id="KW-1185">Reference proteome</keyword>
<proteinExistence type="predicted"/>
<accession>A0AAJ4R8X7</accession>
<dbReference type="AlphaFoldDB" id="A0AAJ4R8X7"/>
<dbReference type="PANTHER" id="PTHR17985">
    <property type="entry name" value="SER/THR-RICH PROTEIN T10 IN DGCR REGION"/>
    <property type="match status" value="1"/>
</dbReference>
<evidence type="ECO:0008006" key="3">
    <source>
        <dbReference type="Google" id="ProtNLM"/>
    </source>
</evidence>
<sequence length="260" mass="28338">MCTLTVAYRQFDAPLAVAANRDELYARPSSPPHRWEDPDIFAPRDDQAGGTWTGTNDDGVLVAITNRWSRDVTDGDRSRGLLVRDALAESSAEAAGTLVRRELDARAYEPFHLLVADRERALLFEHDATDSETRLAPGTYVVGNAGWCGVRASPDDAGEPQRTRSFFVPAEGPNRGREQAANDEAVLDALVESETATATAWLDQAGEILGDHEYGVCIHGEEFGTKSATLVEVGETATWRYADGPPCETPFQRYGPDGRV</sequence>
<dbReference type="RefSeq" id="WP_123124124.1">
    <property type="nucleotide sequence ID" value="NZ_QKNW01000001.1"/>
</dbReference>
<dbReference type="Proteomes" id="UP000270581">
    <property type="component" value="Unassembled WGS sequence"/>
</dbReference>
<name>A0AAJ4R8X7_9EURY</name>